<feature type="region of interest" description="Disordered" evidence="1">
    <location>
        <begin position="151"/>
        <end position="232"/>
    </location>
</feature>
<evidence type="ECO:0000313" key="3">
    <source>
        <dbReference type="EMBL" id="KAF9457158.1"/>
    </source>
</evidence>
<feature type="region of interest" description="Disordered" evidence="1">
    <location>
        <begin position="126"/>
        <end position="145"/>
    </location>
</feature>
<keyword evidence="4" id="KW-1185">Reference proteome</keyword>
<dbReference type="OrthoDB" id="2802667at2759"/>
<evidence type="ECO:0000313" key="4">
    <source>
        <dbReference type="Proteomes" id="UP000807353"/>
    </source>
</evidence>
<gene>
    <name evidence="3" type="ORF">BDZ94DRAFT_1203254</name>
</gene>
<feature type="compositionally biased region" description="Low complexity" evidence="1">
    <location>
        <begin position="190"/>
        <end position="213"/>
    </location>
</feature>
<evidence type="ECO:0000256" key="1">
    <source>
        <dbReference type="SAM" id="MobiDB-lite"/>
    </source>
</evidence>
<accession>A0A9P5XT84</accession>
<feature type="chain" id="PRO_5040227098" evidence="2">
    <location>
        <begin position="22"/>
        <end position="326"/>
    </location>
</feature>
<evidence type="ECO:0000256" key="2">
    <source>
        <dbReference type="SAM" id="SignalP"/>
    </source>
</evidence>
<reference evidence="3" key="1">
    <citation type="submission" date="2020-11" db="EMBL/GenBank/DDBJ databases">
        <authorList>
            <consortium name="DOE Joint Genome Institute"/>
            <person name="Ahrendt S."/>
            <person name="Riley R."/>
            <person name="Andreopoulos W."/>
            <person name="Labutti K."/>
            <person name="Pangilinan J."/>
            <person name="Ruiz-Duenas F.J."/>
            <person name="Barrasa J.M."/>
            <person name="Sanchez-Garcia M."/>
            <person name="Camarero S."/>
            <person name="Miyauchi S."/>
            <person name="Serrano A."/>
            <person name="Linde D."/>
            <person name="Babiker R."/>
            <person name="Drula E."/>
            <person name="Ayuso-Fernandez I."/>
            <person name="Pacheco R."/>
            <person name="Padilla G."/>
            <person name="Ferreira P."/>
            <person name="Barriuso J."/>
            <person name="Kellner H."/>
            <person name="Castanera R."/>
            <person name="Alfaro M."/>
            <person name="Ramirez L."/>
            <person name="Pisabarro A.G."/>
            <person name="Kuo A."/>
            <person name="Tritt A."/>
            <person name="Lipzen A."/>
            <person name="He G."/>
            <person name="Yan M."/>
            <person name="Ng V."/>
            <person name="Cullen D."/>
            <person name="Martin F."/>
            <person name="Rosso M.-N."/>
            <person name="Henrissat B."/>
            <person name="Hibbett D."/>
            <person name="Martinez A.T."/>
            <person name="Grigoriev I.V."/>
        </authorList>
    </citation>
    <scope>NUCLEOTIDE SEQUENCE</scope>
    <source>
        <strain evidence="3">CBS 247.69</strain>
    </source>
</reference>
<dbReference type="Proteomes" id="UP000807353">
    <property type="component" value="Unassembled WGS sequence"/>
</dbReference>
<proteinExistence type="predicted"/>
<dbReference type="AlphaFoldDB" id="A0A9P5XT84"/>
<dbReference type="EMBL" id="MU150385">
    <property type="protein sequence ID" value="KAF9457158.1"/>
    <property type="molecule type" value="Genomic_DNA"/>
</dbReference>
<comment type="caution">
    <text evidence="3">The sequence shown here is derived from an EMBL/GenBank/DDBJ whole genome shotgun (WGS) entry which is preliminary data.</text>
</comment>
<feature type="compositionally biased region" description="Acidic residues" evidence="1">
    <location>
        <begin position="167"/>
        <end position="189"/>
    </location>
</feature>
<name>A0A9P5XT84_9AGAR</name>
<organism evidence="3 4">
    <name type="scientific">Collybia nuda</name>
    <dbReference type="NCBI Taxonomy" id="64659"/>
    <lineage>
        <taxon>Eukaryota</taxon>
        <taxon>Fungi</taxon>
        <taxon>Dikarya</taxon>
        <taxon>Basidiomycota</taxon>
        <taxon>Agaricomycotina</taxon>
        <taxon>Agaricomycetes</taxon>
        <taxon>Agaricomycetidae</taxon>
        <taxon>Agaricales</taxon>
        <taxon>Tricholomatineae</taxon>
        <taxon>Clitocybaceae</taxon>
        <taxon>Collybia</taxon>
    </lineage>
</organism>
<protein>
    <submittedName>
        <fullName evidence="3">Uncharacterized protein</fullName>
    </submittedName>
</protein>
<feature type="signal peptide" evidence="2">
    <location>
        <begin position="1"/>
        <end position="21"/>
    </location>
</feature>
<feature type="compositionally biased region" description="Polar residues" evidence="1">
    <location>
        <begin position="214"/>
        <end position="225"/>
    </location>
</feature>
<sequence>MFSSTLTTFFLAAVTATLVRSAPTPALDNATLLKNGQAAQKLNTLFQAIKETDPCTNEDKACISGGVAVCVQGKWKTSGGQCSATQKCFALPSVREAGTLVTCTSEKSALSAIEASGASGGLFGTATRNSSSTTDDSSSQNAASTTISAIATSSSAADEPTQTASPDNDDGDNGDECDMECEDEDDPDSETATPVTATSSPASESTPTSASTSGKSAESTATPSDDGTGPVTVTVTLTAQPTTFAPQTRTLSPEDASSVLSSLMANGATIIISPSASGSSDVKEPLITTVPTAQSSGTTLSQPAPTTVPLTAAASASAMSAGGYDY</sequence>
<keyword evidence="2" id="KW-0732">Signal</keyword>